<reference evidence="1" key="1">
    <citation type="submission" date="2023-05" db="EMBL/GenBank/DDBJ databases">
        <title>Colonisation of extended spectrum b-lactamase- and carbapenemase-producing bacteria on hospital surfaces from low- and middle-income countries.</title>
        <authorList>
            <person name="Nieto-Rosado M."/>
            <person name="Sands K."/>
            <person name="Iregbu K."/>
            <person name="Zahra R."/>
            <person name="Mazarati J.B."/>
            <person name="Mehtar S."/>
            <person name="Barnards-Group B."/>
            <person name="Walsh T.R."/>
        </authorList>
    </citation>
    <scope>NUCLEOTIDE SEQUENCE</scope>
    <source>
        <strain evidence="1">PP-E493</strain>
    </source>
</reference>
<comment type="caution">
    <text evidence="1">The sequence shown here is derived from an EMBL/GenBank/DDBJ whole genome shotgun (WGS) entry which is preliminary data.</text>
</comment>
<dbReference type="Proteomes" id="UP001187859">
    <property type="component" value="Unassembled WGS sequence"/>
</dbReference>
<evidence type="ECO:0000313" key="1">
    <source>
        <dbReference type="EMBL" id="MDV5390952.1"/>
    </source>
</evidence>
<gene>
    <name evidence="1" type="ORF">QM089_12005</name>
</gene>
<accession>A0AAE4TL43</accession>
<protein>
    <submittedName>
        <fullName evidence="1">Uncharacterized protein</fullName>
    </submittedName>
</protein>
<evidence type="ECO:0000313" key="2">
    <source>
        <dbReference type="Proteomes" id="UP001187859"/>
    </source>
</evidence>
<proteinExistence type="predicted"/>
<dbReference type="AlphaFoldDB" id="A0AAE4TL43"/>
<name>A0AAE4TL43_9GAMM</name>
<sequence>MSIEKSKKVLPNLFSQHQHPALVRLRANEKVKQCAPQNRTSDSFVALQIALNESTIPHVISTLNTLTPSLSYPKSTRCRITQAHQIQAAKQAESPVVFKMQLAHLAQLSPSAIHTSDIRKGYE</sequence>
<dbReference type="EMBL" id="JASGOQ010000001">
    <property type="protein sequence ID" value="MDV5390952.1"/>
    <property type="molecule type" value="Genomic_DNA"/>
</dbReference>
<organism evidence="1 2">
    <name type="scientific">Shewanella xiamenensis</name>
    <dbReference type="NCBI Taxonomy" id="332186"/>
    <lineage>
        <taxon>Bacteria</taxon>
        <taxon>Pseudomonadati</taxon>
        <taxon>Pseudomonadota</taxon>
        <taxon>Gammaproteobacteria</taxon>
        <taxon>Alteromonadales</taxon>
        <taxon>Shewanellaceae</taxon>
        <taxon>Shewanella</taxon>
    </lineage>
</organism>
<dbReference type="RefSeq" id="WP_037429296.1">
    <property type="nucleotide sequence ID" value="NZ_BMOP01000017.1"/>
</dbReference>